<sequence>SINNSHFLSPICESNPEIIRSNGPSSSSSLKIQELGIVEFDCCVTKKLEKAGKNQELGI</sequence>
<proteinExistence type="predicted"/>
<protein>
    <submittedName>
        <fullName evidence="1">Uncharacterized protein</fullName>
    </submittedName>
</protein>
<feature type="non-terminal residue" evidence="1">
    <location>
        <position position="1"/>
    </location>
</feature>
<dbReference type="AlphaFoldDB" id="A0AAD4RUS5"/>
<reference evidence="1" key="1">
    <citation type="submission" date="2022-04" db="EMBL/GenBank/DDBJ databases">
        <title>A functionally conserved STORR gene fusion in Papaver species that diverged 16.8 million years ago.</title>
        <authorList>
            <person name="Catania T."/>
        </authorList>
    </citation>
    <scope>NUCLEOTIDE SEQUENCE</scope>
    <source>
        <strain evidence="1">S-188037</strain>
    </source>
</reference>
<name>A0AAD4RUS5_9MAGN</name>
<evidence type="ECO:0000313" key="1">
    <source>
        <dbReference type="EMBL" id="KAI3832793.1"/>
    </source>
</evidence>
<organism evidence="1 2">
    <name type="scientific">Papaver atlanticum</name>
    <dbReference type="NCBI Taxonomy" id="357466"/>
    <lineage>
        <taxon>Eukaryota</taxon>
        <taxon>Viridiplantae</taxon>
        <taxon>Streptophyta</taxon>
        <taxon>Embryophyta</taxon>
        <taxon>Tracheophyta</taxon>
        <taxon>Spermatophyta</taxon>
        <taxon>Magnoliopsida</taxon>
        <taxon>Ranunculales</taxon>
        <taxon>Papaveraceae</taxon>
        <taxon>Papaveroideae</taxon>
        <taxon>Papaver</taxon>
    </lineage>
</organism>
<dbReference type="EMBL" id="JAJJMB010017986">
    <property type="protein sequence ID" value="KAI3832793.1"/>
    <property type="molecule type" value="Genomic_DNA"/>
</dbReference>
<keyword evidence="2" id="KW-1185">Reference proteome</keyword>
<evidence type="ECO:0000313" key="2">
    <source>
        <dbReference type="Proteomes" id="UP001202328"/>
    </source>
</evidence>
<gene>
    <name evidence="1" type="ORF">MKW98_002339</name>
</gene>
<comment type="caution">
    <text evidence="1">The sequence shown here is derived from an EMBL/GenBank/DDBJ whole genome shotgun (WGS) entry which is preliminary data.</text>
</comment>
<accession>A0AAD4RUS5</accession>
<dbReference type="Proteomes" id="UP001202328">
    <property type="component" value="Unassembled WGS sequence"/>
</dbReference>